<proteinExistence type="predicted"/>
<organism evidence="2 3">
    <name type="scientific">Bilifractor porci</name>
    <dbReference type="NCBI Taxonomy" id="2606636"/>
    <lineage>
        <taxon>Bacteria</taxon>
        <taxon>Bacillati</taxon>
        <taxon>Bacillota</taxon>
        <taxon>Clostridia</taxon>
        <taxon>Lachnospirales</taxon>
        <taxon>Lachnospiraceae</taxon>
        <taxon>Bilifractor</taxon>
    </lineage>
</organism>
<dbReference type="Gene3D" id="3.20.20.210">
    <property type="match status" value="1"/>
</dbReference>
<dbReference type="RefSeq" id="WP_154457208.1">
    <property type="nucleotide sequence ID" value="NZ_VUMV01000002.1"/>
</dbReference>
<dbReference type="PANTHER" id="PTHR47099:SF1">
    <property type="entry name" value="METHYLCOBAMIDE:COM METHYLTRANSFERASE MTBA"/>
    <property type="match status" value="1"/>
</dbReference>
<feature type="domain" description="Uroporphyrinogen decarboxylase (URO-D)" evidence="1">
    <location>
        <begin position="181"/>
        <end position="365"/>
    </location>
</feature>
<evidence type="ECO:0000313" key="2">
    <source>
        <dbReference type="EMBL" id="MST81397.1"/>
    </source>
</evidence>
<keyword evidence="3" id="KW-1185">Reference proteome</keyword>
<dbReference type="Pfam" id="PF01208">
    <property type="entry name" value="URO-D"/>
    <property type="match status" value="1"/>
</dbReference>
<dbReference type="EMBL" id="VUMV01000002">
    <property type="protein sequence ID" value="MST81397.1"/>
    <property type="molecule type" value="Genomic_DNA"/>
</dbReference>
<dbReference type="SUPFAM" id="SSF51726">
    <property type="entry name" value="UROD/MetE-like"/>
    <property type="match status" value="1"/>
</dbReference>
<evidence type="ECO:0000313" key="3">
    <source>
        <dbReference type="Proteomes" id="UP000466864"/>
    </source>
</evidence>
<dbReference type="PANTHER" id="PTHR47099">
    <property type="entry name" value="METHYLCOBAMIDE:COM METHYLTRANSFERASE MTBA"/>
    <property type="match status" value="1"/>
</dbReference>
<gene>
    <name evidence="2" type="ORF">FYJ60_03570</name>
</gene>
<accession>A0A7X2TMQ2</accession>
<dbReference type="InterPro" id="IPR052024">
    <property type="entry name" value="Methanogen_methyltrans"/>
</dbReference>
<dbReference type="AlphaFoldDB" id="A0A7X2TMQ2"/>
<dbReference type="GO" id="GO:0004853">
    <property type="term" value="F:uroporphyrinogen decarboxylase activity"/>
    <property type="evidence" value="ECO:0007669"/>
    <property type="project" value="InterPro"/>
</dbReference>
<reference evidence="2 3" key="1">
    <citation type="submission" date="2019-08" db="EMBL/GenBank/DDBJ databases">
        <title>In-depth cultivation of the pig gut microbiome towards novel bacterial diversity and tailored functional studies.</title>
        <authorList>
            <person name="Wylensek D."/>
            <person name="Hitch T.C.A."/>
            <person name="Clavel T."/>
        </authorList>
    </citation>
    <scope>NUCLEOTIDE SEQUENCE [LARGE SCALE GENOMIC DNA]</scope>
    <source>
        <strain evidence="2 3">Oil+RF-744-WCA-WT-13</strain>
    </source>
</reference>
<comment type="caution">
    <text evidence="2">The sequence shown here is derived from an EMBL/GenBank/DDBJ whole genome shotgun (WGS) entry which is preliminary data.</text>
</comment>
<dbReference type="InterPro" id="IPR000257">
    <property type="entry name" value="Uroporphyrinogen_deCOase"/>
</dbReference>
<dbReference type="GO" id="GO:0006779">
    <property type="term" value="P:porphyrin-containing compound biosynthetic process"/>
    <property type="evidence" value="ECO:0007669"/>
    <property type="project" value="InterPro"/>
</dbReference>
<evidence type="ECO:0000259" key="1">
    <source>
        <dbReference type="Pfam" id="PF01208"/>
    </source>
</evidence>
<dbReference type="InterPro" id="IPR038071">
    <property type="entry name" value="UROD/MetE-like_sf"/>
</dbReference>
<protein>
    <recommendedName>
        <fullName evidence="1">Uroporphyrinogen decarboxylase (URO-D) domain-containing protein</fullName>
    </recommendedName>
</protein>
<dbReference type="Proteomes" id="UP000466864">
    <property type="component" value="Unassembled WGS sequence"/>
</dbReference>
<sequence>MGTYEERLERIKAAIALEPVDKIPVISGLAAVAAPMTHTNVSDFLSDMELNCTCNIEATKMLGNVDGVQTTLSSPEGLPTLWLSNIGVPGEDIPDNQLWQVKEKELVTQADYDIILRDGFESWYLKFMKEKLRDPLTRMKPLVSYGPTAKKRFEDAGFVVIKNSSLLTPFEMLCGGRSLEAFLIDDLMEIPDKVDAVFEVIHKYNMNRYQKLFESPAKPFGVWIGGWRGTPETLNPTMFQRFSWKYFRDLVDLCIQYNVLPILHLDACWDLGLPYFRDITPKKAIMALDGKTDIHKAKEVIGDMMCIMGDVPASMIAFSKPQDVYDYTMNLIHTIGPRGYMVCSGCDIPFNGKIENMQMMAKAADDAAGK</sequence>
<name>A0A7X2TMQ2_9FIRM</name>